<dbReference type="EMBL" id="LR862153">
    <property type="protein sequence ID" value="CAD1835666.1"/>
    <property type="molecule type" value="Genomic_DNA"/>
</dbReference>
<proteinExistence type="predicted"/>
<feature type="region of interest" description="Disordered" evidence="1">
    <location>
        <begin position="25"/>
        <end position="60"/>
    </location>
</feature>
<name>A0A6V7PYE8_ANACO</name>
<gene>
    <name evidence="2" type="ORF">CB5_LOCUS18877</name>
</gene>
<accession>A0A6V7PYE8</accession>
<reference evidence="2" key="1">
    <citation type="submission" date="2020-07" db="EMBL/GenBank/DDBJ databases">
        <authorList>
            <person name="Lin J."/>
        </authorList>
    </citation>
    <scope>NUCLEOTIDE SEQUENCE</scope>
</reference>
<organism evidence="2">
    <name type="scientific">Ananas comosus var. bracteatus</name>
    <name type="common">red pineapple</name>
    <dbReference type="NCBI Taxonomy" id="296719"/>
    <lineage>
        <taxon>Eukaryota</taxon>
        <taxon>Viridiplantae</taxon>
        <taxon>Streptophyta</taxon>
        <taxon>Embryophyta</taxon>
        <taxon>Tracheophyta</taxon>
        <taxon>Spermatophyta</taxon>
        <taxon>Magnoliopsida</taxon>
        <taxon>Liliopsida</taxon>
        <taxon>Poales</taxon>
        <taxon>Bromeliaceae</taxon>
        <taxon>Bromelioideae</taxon>
        <taxon>Ananas</taxon>
    </lineage>
</organism>
<dbReference type="AlphaFoldDB" id="A0A6V7PYE8"/>
<evidence type="ECO:0000313" key="2">
    <source>
        <dbReference type="EMBL" id="CAD1835666.1"/>
    </source>
</evidence>
<evidence type="ECO:0000256" key="1">
    <source>
        <dbReference type="SAM" id="MobiDB-lite"/>
    </source>
</evidence>
<sequence length="144" mass="16523">MAFIRGWGPLSFSHCPLTLSHSFPLSLSRKKRRRRRRRGRKERKRRRRGRRRQKKEEDHLLPSLLQARVSLELGLEVSERVGEDGSLIRRASAELSPKGVLKGSLRPEELKRRARTAASSLLPSRHHQEVGGVHPEAIGLPFMS</sequence>
<protein>
    <submittedName>
        <fullName evidence="2">Uncharacterized protein</fullName>
    </submittedName>
</protein>
<feature type="compositionally biased region" description="Basic residues" evidence="1">
    <location>
        <begin position="28"/>
        <end position="53"/>
    </location>
</feature>